<dbReference type="InterPro" id="IPR001356">
    <property type="entry name" value="HD"/>
</dbReference>
<dbReference type="GO" id="GO:0005634">
    <property type="term" value="C:nucleus"/>
    <property type="evidence" value="ECO:0007669"/>
    <property type="project" value="UniProtKB-SubCell"/>
</dbReference>
<dbReference type="GO" id="GO:0003677">
    <property type="term" value="F:DNA binding"/>
    <property type="evidence" value="ECO:0007669"/>
    <property type="project" value="UniProtKB-UniRule"/>
</dbReference>
<dbReference type="CDD" id="cd00086">
    <property type="entry name" value="homeodomain"/>
    <property type="match status" value="1"/>
</dbReference>
<evidence type="ECO:0000256" key="1">
    <source>
        <dbReference type="ARBA" id="ARBA00004123"/>
    </source>
</evidence>
<dbReference type="AlphaFoldDB" id="A0AAQ3N5C2"/>
<comment type="subcellular location">
    <subcellularLocation>
        <location evidence="1 2">Nucleus</location>
    </subcellularLocation>
</comment>
<dbReference type="SMART" id="SM00389">
    <property type="entry name" value="HOX"/>
    <property type="match status" value="1"/>
</dbReference>
<dbReference type="Pfam" id="PF16719">
    <property type="entry name" value="SAWADEE"/>
    <property type="match status" value="1"/>
</dbReference>
<feature type="domain" description="Homeobox" evidence="4">
    <location>
        <begin position="13"/>
        <end position="77"/>
    </location>
</feature>
<dbReference type="Proteomes" id="UP001374535">
    <property type="component" value="Chromosome 7"/>
</dbReference>
<dbReference type="PANTHER" id="PTHR33827">
    <property type="entry name" value="PROTEIN SAWADEE HOMEODOMAIN HOMOLOG 2"/>
    <property type="match status" value="1"/>
</dbReference>
<evidence type="ECO:0000313" key="5">
    <source>
        <dbReference type="EMBL" id="WVZ02593.1"/>
    </source>
</evidence>
<reference evidence="5 6" key="1">
    <citation type="journal article" date="2023" name="Life. Sci Alliance">
        <title>Evolutionary insights into 3D genome organization and epigenetic landscape of Vigna mungo.</title>
        <authorList>
            <person name="Junaid A."/>
            <person name="Singh B."/>
            <person name="Bhatia S."/>
        </authorList>
    </citation>
    <scope>NUCLEOTIDE SEQUENCE [LARGE SCALE GENOMIC DNA]</scope>
    <source>
        <strain evidence="5">Urdbean</strain>
    </source>
</reference>
<dbReference type="Gene3D" id="2.30.30.140">
    <property type="match status" value="1"/>
</dbReference>
<dbReference type="PROSITE" id="PS50071">
    <property type="entry name" value="HOMEOBOX_2"/>
    <property type="match status" value="1"/>
</dbReference>
<dbReference type="Gene3D" id="2.40.50.40">
    <property type="match status" value="1"/>
</dbReference>
<evidence type="ECO:0000256" key="3">
    <source>
        <dbReference type="SAM" id="MobiDB-lite"/>
    </source>
</evidence>
<organism evidence="5 6">
    <name type="scientific">Vigna mungo</name>
    <name type="common">Black gram</name>
    <name type="synonym">Phaseolus mungo</name>
    <dbReference type="NCBI Taxonomy" id="3915"/>
    <lineage>
        <taxon>Eukaryota</taxon>
        <taxon>Viridiplantae</taxon>
        <taxon>Streptophyta</taxon>
        <taxon>Embryophyta</taxon>
        <taxon>Tracheophyta</taxon>
        <taxon>Spermatophyta</taxon>
        <taxon>Magnoliopsida</taxon>
        <taxon>eudicotyledons</taxon>
        <taxon>Gunneridae</taxon>
        <taxon>Pentapetalae</taxon>
        <taxon>rosids</taxon>
        <taxon>fabids</taxon>
        <taxon>Fabales</taxon>
        <taxon>Fabaceae</taxon>
        <taxon>Papilionoideae</taxon>
        <taxon>50 kb inversion clade</taxon>
        <taxon>NPAAA clade</taxon>
        <taxon>indigoferoid/millettioid clade</taxon>
        <taxon>Phaseoleae</taxon>
        <taxon>Vigna</taxon>
    </lineage>
</organism>
<dbReference type="Gene3D" id="1.10.10.60">
    <property type="entry name" value="Homeodomain-like"/>
    <property type="match status" value="1"/>
</dbReference>
<dbReference type="EMBL" id="CP144694">
    <property type="protein sequence ID" value="WVZ02593.1"/>
    <property type="molecule type" value="Genomic_DNA"/>
</dbReference>
<keyword evidence="2" id="KW-0238">DNA-binding</keyword>
<dbReference type="InterPro" id="IPR009057">
    <property type="entry name" value="Homeodomain-like_sf"/>
</dbReference>
<dbReference type="InterPro" id="IPR039276">
    <property type="entry name" value="SHH1/2"/>
</dbReference>
<dbReference type="InterPro" id="IPR032001">
    <property type="entry name" value="SAWADEE_dom"/>
</dbReference>
<evidence type="ECO:0000259" key="4">
    <source>
        <dbReference type="PROSITE" id="PS50071"/>
    </source>
</evidence>
<sequence>MGRPPSNGGPAFRFNPTEVGEMEAILHEHENAMPAREILTALAEKFSESLERKGKITVQMKQVWNWFQNKRYAIRAKSSKTPGKLNITPMPRDDATPVRTMPQQPTAAPIPTASVTAVLPAVKATPENPVMEFEAKSGRDGACYVKWMNPDEIVRTHFMLSVLIVRELALALALIVFDITISVRQYEVLVRFAGFGPEEDEWINIRKHVRPRSLPCESSECVVVIPGDLILCFQEGKEQALYFDAHVLDAQRRRHDVRGCRCRFLVRYDHDQSEEIVPLRKICRRPETDYRLQQLHAVVNEVAPVDQQKTGMDPSVPKQLIAASIHMETPVVQTNVPQTPQGMDMDVDQKKAETNIDVPSVNSTITPGNAPFTTVITTSSVPQVTTQTQDMVE</sequence>
<feature type="DNA-binding region" description="Homeobox" evidence="2">
    <location>
        <begin position="15"/>
        <end position="78"/>
    </location>
</feature>
<dbReference type="PANTHER" id="PTHR33827:SF7">
    <property type="entry name" value="PROTEIN SAWADEE HOMEODOMAIN HOMOLOG 2"/>
    <property type="match status" value="1"/>
</dbReference>
<keyword evidence="2" id="KW-0539">Nucleus</keyword>
<feature type="region of interest" description="Disordered" evidence="3">
    <location>
        <begin position="82"/>
        <end position="109"/>
    </location>
</feature>
<keyword evidence="2" id="KW-0371">Homeobox</keyword>
<keyword evidence="6" id="KW-1185">Reference proteome</keyword>
<evidence type="ECO:0000256" key="2">
    <source>
        <dbReference type="PROSITE-ProRule" id="PRU00108"/>
    </source>
</evidence>
<proteinExistence type="predicted"/>
<protein>
    <recommendedName>
        <fullName evidence="4">Homeobox domain-containing protein</fullName>
    </recommendedName>
</protein>
<dbReference type="GO" id="GO:0003682">
    <property type="term" value="F:chromatin binding"/>
    <property type="evidence" value="ECO:0007669"/>
    <property type="project" value="InterPro"/>
</dbReference>
<name>A0AAQ3N5C2_VIGMU</name>
<accession>A0AAQ3N5C2</accession>
<dbReference type="SUPFAM" id="SSF46689">
    <property type="entry name" value="Homeodomain-like"/>
    <property type="match status" value="1"/>
</dbReference>
<evidence type="ECO:0000313" key="6">
    <source>
        <dbReference type="Proteomes" id="UP001374535"/>
    </source>
</evidence>
<gene>
    <name evidence="5" type="ORF">V8G54_023399</name>
</gene>